<organism evidence="2">
    <name type="scientific">bioreactor metagenome</name>
    <dbReference type="NCBI Taxonomy" id="1076179"/>
    <lineage>
        <taxon>unclassified sequences</taxon>
        <taxon>metagenomes</taxon>
        <taxon>ecological metagenomes</taxon>
    </lineage>
</organism>
<dbReference type="InterPro" id="IPR014553">
    <property type="entry name" value="Aminopept"/>
</dbReference>
<dbReference type="AlphaFoldDB" id="A0A644Y028"/>
<comment type="caution">
    <text evidence="2">The sequence shown here is derived from an EMBL/GenBank/DDBJ whole genome shotgun (WGS) entry which is preliminary data.</text>
</comment>
<dbReference type="PIRSF" id="PIRSF029285">
    <property type="entry name" value="Aminopept"/>
    <property type="match status" value="1"/>
</dbReference>
<protein>
    <recommendedName>
        <fullName evidence="3">Aminopeptidase</fullName>
    </recommendedName>
</protein>
<accession>A0A644Y028</accession>
<sequence>MQQFISARPQYTFLKPLRRAGISLCMSFLLAGCASSGDGTIGYYWQSFRGHMDLMSAARPVQDWIDDASLQPALRERLQLAQRARRFAIDELGLPDNASYRRYARLARNAAVWNVVGAPPYSLQLHTWCFMVTGCIGYRGYFAEADAQAEAARLAQTGLETSVYPVPAYSTLGYSNWLGGDPLLSTFVGWPEGDFVRLLFHELAHQVVYAENDTAFNESYATAVERLGVAKWLAEQSTPKAQAEFAASEKRRAEFRTLTRNARTELEQVYQLGNATTEQGRAQLEANKQRAMQNFRDAYAQQRARWQSEDQVTPAQLTNLDQWVQAANNASFGAQGAYDDLVPAFTALFKQQGSDWQRFHEAVKALAAQPKEKRHAALRTLMQEKKEEPKTQ</sequence>
<keyword evidence="1" id="KW-0175">Coiled coil</keyword>
<dbReference type="Pfam" id="PF10023">
    <property type="entry name" value="Aminopep"/>
    <property type="match status" value="1"/>
</dbReference>
<evidence type="ECO:0000256" key="1">
    <source>
        <dbReference type="SAM" id="Coils"/>
    </source>
</evidence>
<dbReference type="EMBL" id="VSSQ01003603">
    <property type="protein sequence ID" value="MPM21497.1"/>
    <property type="molecule type" value="Genomic_DNA"/>
</dbReference>
<proteinExistence type="predicted"/>
<evidence type="ECO:0000313" key="2">
    <source>
        <dbReference type="EMBL" id="MPM21497.1"/>
    </source>
</evidence>
<reference evidence="2" key="1">
    <citation type="submission" date="2019-08" db="EMBL/GenBank/DDBJ databases">
        <authorList>
            <person name="Kucharzyk K."/>
            <person name="Murdoch R.W."/>
            <person name="Higgins S."/>
            <person name="Loffler F."/>
        </authorList>
    </citation>
    <scope>NUCLEOTIDE SEQUENCE</scope>
</reference>
<evidence type="ECO:0008006" key="3">
    <source>
        <dbReference type="Google" id="ProtNLM"/>
    </source>
</evidence>
<gene>
    <name evidence="2" type="ORF">SDC9_67941</name>
</gene>
<feature type="coiled-coil region" evidence="1">
    <location>
        <begin position="274"/>
        <end position="301"/>
    </location>
</feature>
<name>A0A644Y028_9ZZZZ</name>